<dbReference type="InterPro" id="IPR018078">
    <property type="entry name" value="DNA-binding_RecF_CS"/>
</dbReference>
<dbReference type="PROSITE" id="PS00617">
    <property type="entry name" value="RECF_1"/>
    <property type="match status" value="1"/>
</dbReference>
<evidence type="ECO:0000256" key="6">
    <source>
        <dbReference type="ARBA" id="ARBA00022741"/>
    </source>
</evidence>
<proteinExistence type="inferred from homology"/>
<evidence type="ECO:0000256" key="4">
    <source>
        <dbReference type="ARBA" id="ARBA00022490"/>
    </source>
</evidence>
<evidence type="ECO:0000256" key="2">
    <source>
        <dbReference type="ARBA" id="ARBA00008016"/>
    </source>
</evidence>
<keyword evidence="4 9" id="KW-0963">Cytoplasm</keyword>
<evidence type="ECO:0000256" key="8">
    <source>
        <dbReference type="ARBA" id="ARBA00023125"/>
    </source>
</evidence>
<dbReference type="InterPro" id="IPR003395">
    <property type="entry name" value="RecF/RecN/SMC_N"/>
</dbReference>
<dbReference type="InterPro" id="IPR001238">
    <property type="entry name" value="DNA-binding_RecF"/>
</dbReference>
<evidence type="ECO:0000256" key="1">
    <source>
        <dbReference type="ARBA" id="ARBA00004496"/>
    </source>
</evidence>
<keyword evidence="6 9" id="KW-0547">Nucleotide-binding</keyword>
<dbReference type="HAMAP" id="MF_00365">
    <property type="entry name" value="RecF"/>
    <property type="match status" value="1"/>
</dbReference>
<evidence type="ECO:0000256" key="9">
    <source>
        <dbReference type="HAMAP-Rule" id="MF_00365"/>
    </source>
</evidence>
<dbReference type="Gene3D" id="1.20.1050.90">
    <property type="entry name" value="RecF/RecN/SMC, N-terminal domain"/>
    <property type="match status" value="1"/>
</dbReference>
<protein>
    <recommendedName>
        <fullName evidence="3 9">DNA replication and repair protein RecF</fullName>
    </recommendedName>
</protein>
<dbReference type="PANTHER" id="PTHR32182:SF0">
    <property type="entry name" value="DNA REPLICATION AND REPAIR PROTEIN RECF"/>
    <property type="match status" value="1"/>
</dbReference>
<comment type="similarity">
    <text evidence="2 9">Belongs to the RecF family.</text>
</comment>
<dbReference type="RefSeq" id="WP_014943817.1">
    <property type="nucleotide sequence ID" value="NZ_CP041038.1"/>
</dbReference>
<keyword evidence="9" id="KW-0234">DNA repair</keyword>
<name>A0ABX5VZB7_9CHLA</name>
<feature type="binding site" evidence="9">
    <location>
        <begin position="30"/>
        <end position="37"/>
    </location>
    <ligand>
        <name>ATP</name>
        <dbReference type="ChEBI" id="CHEBI:30616"/>
    </ligand>
</feature>
<comment type="subcellular location">
    <subcellularLocation>
        <location evidence="1 9">Cytoplasm</location>
    </subcellularLocation>
</comment>
<dbReference type="Gene3D" id="3.40.50.300">
    <property type="entry name" value="P-loop containing nucleotide triphosphate hydrolases"/>
    <property type="match status" value="1"/>
</dbReference>
<dbReference type="InterPro" id="IPR027417">
    <property type="entry name" value="P-loop_NTPase"/>
</dbReference>
<gene>
    <name evidence="9 11" type="primary">recF</name>
    <name evidence="11" type="ORF">FI836_04975</name>
</gene>
<dbReference type="InterPro" id="IPR042174">
    <property type="entry name" value="RecF_2"/>
</dbReference>
<keyword evidence="5 9" id="KW-0235">DNA replication</keyword>
<dbReference type="Pfam" id="PF02463">
    <property type="entry name" value="SMC_N"/>
    <property type="match status" value="1"/>
</dbReference>
<dbReference type="PANTHER" id="PTHR32182">
    <property type="entry name" value="DNA REPLICATION AND REPAIR PROTEIN RECF"/>
    <property type="match status" value="1"/>
</dbReference>
<evidence type="ECO:0000313" key="11">
    <source>
        <dbReference type="EMBL" id="QDE37622.1"/>
    </source>
</evidence>
<evidence type="ECO:0000256" key="3">
    <source>
        <dbReference type="ARBA" id="ARBA00020170"/>
    </source>
</evidence>
<comment type="function">
    <text evidence="9">The RecF protein is involved in DNA metabolism; it is required for DNA replication and normal SOS inducibility. RecF binds preferentially to single-stranded, linear DNA. It also seems to bind ATP.</text>
</comment>
<reference evidence="11 12" key="1">
    <citation type="journal article" date="2020" name="Data Brief">
        <title>Data of de novo genome assembly of the Chlamydia psittaci strain isolated from the livestock in Volga Region, Russian Federation.</title>
        <authorList>
            <person name="Feodorova V.A."/>
            <person name="Zaitsev S.S."/>
            <person name="Khizhnyakova M.A."/>
            <person name="Saltykov Y.V."/>
            <person name="Evstifeev V.V."/>
            <person name="Khusainov F.M."/>
            <person name="Yakovlev S.I."/>
            <person name="Larionova O.S."/>
            <person name="Motin V.L."/>
        </authorList>
    </citation>
    <scope>NUCLEOTIDE SEQUENCE [LARGE SCALE GENOMIC DNA]</scope>
    <source>
        <strain evidence="11 12">Rostinovo-70</strain>
    </source>
</reference>
<evidence type="ECO:0000259" key="10">
    <source>
        <dbReference type="Pfam" id="PF02463"/>
    </source>
</evidence>
<dbReference type="SUPFAM" id="SSF52540">
    <property type="entry name" value="P-loop containing nucleoside triphosphate hydrolases"/>
    <property type="match status" value="1"/>
</dbReference>
<evidence type="ECO:0000256" key="7">
    <source>
        <dbReference type="ARBA" id="ARBA00022840"/>
    </source>
</evidence>
<organism evidence="11 12">
    <name type="scientific">Chlamydophila parapsittaci</name>
    <dbReference type="NCBI Taxonomy" id="344886"/>
    <lineage>
        <taxon>Bacteria</taxon>
        <taxon>Pseudomonadati</taxon>
        <taxon>Chlamydiota</taxon>
        <taxon>Chlamydiia</taxon>
        <taxon>Chlamydiales</taxon>
        <taxon>Chlamydiaceae</taxon>
        <taxon>Chlamydia/Chlamydophila group</taxon>
        <taxon>Chlamydia</taxon>
    </lineage>
</organism>
<keyword evidence="12" id="KW-1185">Reference proteome</keyword>
<keyword evidence="9" id="KW-0227">DNA damage</keyword>
<evidence type="ECO:0000256" key="5">
    <source>
        <dbReference type="ARBA" id="ARBA00022705"/>
    </source>
</evidence>
<keyword evidence="7 9" id="KW-0067">ATP-binding</keyword>
<sequence length="368" mass="41735">MNILSLRLKNFRNYKEAEVSFSPNINYIFGENAQGKTNLIEALYVLSLGRSFRTSHLTEAIFFGSSYFFLEMTFEKDGVPHTLSTYVDKQGKKIFCDQSPIKTLSQLIGMIPIVLFSAKDRCLISGSPSDRRLFLNLLLSQCDPQYKHSLSYYHRALLQRNTLLKTKQTSTLSVWDEQLATLGSYLCLSRYTCCTQLNQLIQELWNNSLSERLFIKFKSPLIKQCKISQEAVKNELHKQLSASLHRDLELGNTSVGPHREDFTLMINDLPVAQFSSEGQKQSLLAVLKLAESLYIKSIHNVYPLSCMDDIHAGLDNQRISQLLGLAPSLGQTLITSTTLPHQTLSETHRIFSVNQAQISIHSHAIIKE</sequence>
<dbReference type="EMBL" id="CP041038">
    <property type="protein sequence ID" value="QDE37622.1"/>
    <property type="molecule type" value="Genomic_DNA"/>
</dbReference>
<evidence type="ECO:0000313" key="12">
    <source>
        <dbReference type="Proteomes" id="UP000320536"/>
    </source>
</evidence>
<feature type="domain" description="RecF/RecN/SMC N-terminal" evidence="10">
    <location>
        <begin position="4"/>
        <end position="357"/>
    </location>
</feature>
<dbReference type="NCBIfam" id="TIGR00611">
    <property type="entry name" value="recf"/>
    <property type="match status" value="1"/>
</dbReference>
<dbReference type="Proteomes" id="UP000320536">
    <property type="component" value="Chromosome"/>
</dbReference>
<keyword evidence="8 9" id="KW-0238">DNA-binding</keyword>
<keyword evidence="9" id="KW-0742">SOS response</keyword>
<accession>A0ABX5VZB7</accession>